<reference evidence="1 2" key="1">
    <citation type="submission" date="2013-08" db="EMBL/GenBank/DDBJ databases">
        <title>The genome sequence of Knoellia subterranea.</title>
        <authorList>
            <person name="Zhu W."/>
            <person name="Wang G."/>
        </authorList>
    </citation>
    <scope>NUCLEOTIDE SEQUENCE [LARGE SCALE GENOMIC DNA]</scope>
    <source>
        <strain evidence="1 2">KCTC 19937</strain>
    </source>
</reference>
<evidence type="ECO:0000313" key="1">
    <source>
        <dbReference type="EMBL" id="KGN37722.1"/>
    </source>
</evidence>
<accession>A0A0A0JNU5</accession>
<dbReference type="Proteomes" id="UP000030011">
    <property type="component" value="Unassembled WGS sequence"/>
</dbReference>
<dbReference type="EMBL" id="AVPK01000004">
    <property type="protein sequence ID" value="KGN37722.1"/>
    <property type="molecule type" value="Genomic_DNA"/>
</dbReference>
<protein>
    <submittedName>
        <fullName evidence="1">Uncharacterized protein</fullName>
    </submittedName>
</protein>
<proteinExistence type="predicted"/>
<dbReference type="AlphaFoldDB" id="A0A0A0JNU5"/>
<organism evidence="1 2">
    <name type="scientific">Knoellia subterranea KCTC 19937</name>
    <dbReference type="NCBI Taxonomy" id="1385521"/>
    <lineage>
        <taxon>Bacteria</taxon>
        <taxon>Bacillati</taxon>
        <taxon>Actinomycetota</taxon>
        <taxon>Actinomycetes</taxon>
        <taxon>Micrococcales</taxon>
        <taxon>Intrasporangiaceae</taxon>
        <taxon>Knoellia</taxon>
    </lineage>
</organism>
<comment type="caution">
    <text evidence="1">The sequence shown here is derived from an EMBL/GenBank/DDBJ whole genome shotgun (WGS) entry which is preliminary data.</text>
</comment>
<name>A0A0A0JNU5_9MICO</name>
<evidence type="ECO:0000313" key="2">
    <source>
        <dbReference type="Proteomes" id="UP000030011"/>
    </source>
</evidence>
<keyword evidence="2" id="KW-1185">Reference proteome</keyword>
<gene>
    <name evidence="1" type="ORF">N803_11735</name>
</gene>
<sequence length="459" mass="51727">MDLASMIQQPRSIELWPLEISPGTASVLIAKGRAAAVLREGRHRRDGERIPFTGSKSLVTFSLKDSMQEETVELRLDDRTRPKVHLTFNVHCGDSDEVLLTAVRRYEPTDIARMVTAELRDAITERVRTSLGHFAHDALISKPSLREILDLGDLDVADGLVQVTRLLSATVEADPNRRRIEDAQSSGELKIQETSIEADVEDAIAVRKQRRENMLLQLSDRQLLDLSREIGVPFVYLRDRDLYREQLQMRAKLFKKALTSESFPRLAQSMGMSTPDLNALVAGIAPEEAAQLPQATQPRHVSRLRFDPRIDEILEEVGVSEEVAGSSLYSDQARDGRTQSDVVLVSMDPGHLRSLEGRIRPIATTRLGLPDTFWHYVDYEDDLGRFIERYLPAVLPRRALQGVSIRVSELVESGPNLKIRLNVQGASLSDINGSLVGFRGRQIKQLQQLLPYRRIEYVE</sequence>